<dbReference type="PROSITE" id="PS51208">
    <property type="entry name" value="AUTOTRANSPORTER"/>
    <property type="match status" value="1"/>
</dbReference>
<evidence type="ECO:0000313" key="4">
    <source>
        <dbReference type="Proteomes" id="UP000037822"/>
    </source>
</evidence>
<reference evidence="3 4" key="1">
    <citation type="submission" date="2015-07" db="EMBL/GenBank/DDBJ databases">
        <title>Whole genome sequencing of Bosea vaviloviae isolated from cave pool.</title>
        <authorList>
            <person name="Tan N.E.H."/>
            <person name="Lee Y.P."/>
            <person name="Gan H.M."/>
            <person name="Barton H."/>
            <person name="Savka M.A."/>
        </authorList>
    </citation>
    <scope>NUCLEOTIDE SEQUENCE [LARGE SCALE GENOMIC DNA]</scope>
    <source>
        <strain evidence="3 4">SD260</strain>
    </source>
</reference>
<dbReference type="RefSeq" id="WP_054209099.1">
    <property type="nucleotide sequence ID" value="NZ_LGSZ01000035.1"/>
</dbReference>
<dbReference type="Pfam" id="PF03797">
    <property type="entry name" value="Autotransporter"/>
    <property type="match status" value="1"/>
</dbReference>
<dbReference type="AlphaFoldDB" id="A0A0N1F572"/>
<protein>
    <recommendedName>
        <fullName evidence="2">Autotransporter domain-containing protein</fullName>
    </recommendedName>
</protein>
<gene>
    <name evidence="3" type="ORF">AE618_10940</name>
</gene>
<dbReference type="EMBL" id="LGSZ01000035">
    <property type="protein sequence ID" value="KPH80888.1"/>
    <property type="molecule type" value="Genomic_DNA"/>
</dbReference>
<dbReference type="SMART" id="SM00869">
    <property type="entry name" value="Autotransporter"/>
    <property type="match status" value="1"/>
</dbReference>
<name>A0A0N1F572_9HYPH</name>
<dbReference type="Gene3D" id="2.40.128.130">
    <property type="entry name" value="Autotransporter beta-domain"/>
    <property type="match status" value="1"/>
</dbReference>
<dbReference type="InterPro" id="IPR036709">
    <property type="entry name" value="Autotransporte_beta_dom_sf"/>
</dbReference>
<evidence type="ECO:0000256" key="1">
    <source>
        <dbReference type="SAM" id="MobiDB-lite"/>
    </source>
</evidence>
<dbReference type="Proteomes" id="UP000037822">
    <property type="component" value="Unassembled WGS sequence"/>
</dbReference>
<proteinExistence type="predicted"/>
<dbReference type="InterPro" id="IPR005546">
    <property type="entry name" value="Autotransporte_beta"/>
</dbReference>
<feature type="region of interest" description="Disordered" evidence="1">
    <location>
        <begin position="774"/>
        <end position="801"/>
    </location>
</feature>
<dbReference type="OrthoDB" id="8146511at2"/>
<sequence length="1088" mass="106576">MAAIATSAGLLVTEARSQSFTIPSGTTLTTQRTLTTTDTGQIAAGGALSVGGGTASLLIGTATGVSVTNNGTLEQSGTGRAIDVTGGGTTRSFLISNGASGVIRTAANDVIRVNVAVTGTTITIDNSGLIQAGGTGFAGLGQALDFRAITATTGNNITVVNRAGGVIESLTDDAVRPGQATTIQNSGIIRSFGANTSGGANGTSDGIDAGGRTGITVTNNAGGVISGARHGITADNDITVVNNAGATIIGRNGSGVGSDGNGTVTNYGTITGGYAGVGNIFNSDGTASANGDGDGVDIDLIGTIRNFGIIQGLGAGGVDSGGRPNGSDGIAMGGGTIENNAGALISGANRGILIDDGAFGSAVAAVSISNAGTIRGLSGTGIGIVGNFNNVLANSGTITGTGSEAAIFINGNGANRITNSGTISTSGSAQALFLNGNGANTVTNSGTIATSGTGVALQFGNGNNSLTTSGTIRAASAAGTAVLFGDGNNSMVVQGGEIVGNVTAGNGTNSLTFALGSGSFAINSAFSGFSNVTVESGKLLVNGSLSSSGGLTIASGASLGGSGALPSLTVNGTLSPGNSVGVLNVNGNLTLGAGSTSIIEVQGATIDRINVAGAANLNGTLQIVAAGGPYLFGTPYTFLTATGRVSGTYSSVNAAAGLGPAIAQTVAYGSNAVSLTLAPAPLVASLAGPTAGLAPVLGMSQSINVTQVGYSLDRAAASGADLSPLFPVYNQPTRAELAGALNTLSGEVHTATPAIGYRMSEQFLRTMLDPHATGRSNTVLGGGASDFTADLPGRKGREPTTAPALRIEPSYQLWGSVSGQTGTTDADAFSGAAKRRINEGSLAAGVDVRVMPGAVAGFALSAGRAEARLSNGLGSSEADVFQAGLYGATRIGAVQLGASASYGSLQMDTRRSVPVLGQSPVADYRAEVFAGRLQAGYDLFAGHGFLISPFAALQVQSVRTPGFVETNALTGLGTGVTGLGRTNMALRSELGFKGSTVTTLAGRPLTLFGEVGWGHDFMRETAFAGSLSAIPAASFVVTGARPDRDAALFAAGVDYRLSSNIVLGGRIDGTASSNSRNLGGSASLTVSF</sequence>
<organism evidence="3 4">
    <name type="scientific">Bosea vaviloviae</name>
    <dbReference type="NCBI Taxonomy" id="1526658"/>
    <lineage>
        <taxon>Bacteria</taxon>
        <taxon>Pseudomonadati</taxon>
        <taxon>Pseudomonadota</taxon>
        <taxon>Alphaproteobacteria</taxon>
        <taxon>Hyphomicrobiales</taxon>
        <taxon>Boseaceae</taxon>
        <taxon>Bosea</taxon>
    </lineage>
</organism>
<dbReference type="SUPFAM" id="SSF103515">
    <property type="entry name" value="Autotransporter"/>
    <property type="match status" value="1"/>
</dbReference>
<comment type="caution">
    <text evidence="3">The sequence shown here is derived from an EMBL/GenBank/DDBJ whole genome shotgun (WGS) entry which is preliminary data.</text>
</comment>
<keyword evidence="4" id="KW-1185">Reference proteome</keyword>
<accession>A0A0N1F572</accession>
<evidence type="ECO:0000259" key="2">
    <source>
        <dbReference type="PROSITE" id="PS51208"/>
    </source>
</evidence>
<feature type="domain" description="Autotransporter" evidence="2">
    <location>
        <begin position="806"/>
        <end position="1088"/>
    </location>
</feature>
<evidence type="ECO:0000313" key="3">
    <source>
        <dbReference type="EMBL" id="KPH80888.1"/>
    </source>
</evidence>
<dbReference type="PATRIC" id="fig|1526658.3.peg.2815"/>